<dbReference type="GO" id="GO:0005634">
    <property type="term" value="C:nucleus"/>
    <property type="evidence" value="ECO:0007669"/>
    <property type="project" value="TreeGrafter"/>
</dbReference>
<dbReference type="InterPro" id="IPR014001">
    <property type="entry name" value="Helicase_ATP-bd"/>
</dbReference>
<comment type="caution">
    <text evidence="8">The sequence shown here is derived from an EMBL/GenBank/DDBJ whole genome shotgun (WGS) entry which is preliminary data.</text>
</comment>
<dbReference type="Gene3D" id="3.30.40.10">
    <property type="entry name" value="Zinc/RING finger domain, C3HC4 (zinc finger)"/>
    <property type="match status" value="1"/>
</dbReference>
<proteinExistence type="inferred from homology"/>
<evidence type="ECO:0000256" key="1">
    <source>
        <dbReference type="ARBA" id="ARBA00007025"/>
    </source>
</evidence>
<dbReference type="InterPro" id="IPR050628">
    <property type="entry name" value="SNF2_RAD54_helicase_TF"/>
</dbReference>
<dbReference type="Pfam" id="PF00271">
    <property type="entry name" value="Helicase_C"/>
    <property type="match status" value="1"/>
</dbReference>
<dbReference type="PROSITE" id="PS51194">
    <property type="entry name" value="HELICASE_CTER"/>
    <property type="match status" value="1"/>
</dbReference>
<dbReference type="CDD" id="cd18008">
    <property type="entry name" value="DEXDc_SHPRH-like"/>
    <property type="match status" value="1"/>
</dbReference>
<dbReference type="EMBL" id="JARJCW010000041">
    <property type="protein sequence ID" value="KAJ7206074.1"/>
    <property type="molecule type" value="Genomic_DNA"/>
</dbReference>
<reference evidence="8" key="1">
    <citation type="submission" date="2023-03" db="EMBL/GenBank/DDBJ databases">
        <title>Massive genome expansion in bonnet fungi (Mycena s.s.) driven by repeated elements and novel gene families across ecological guilds.</title>
        <authorList>
            <consortium name="Lawrence Berkeley National Laboratory"/>
            <person name="Harder C.B."/>
            <person name="Miyauchi S."/>
            <person name="Viragh M."/>
            <person name="Kuo A."/>
            <person name="Thoen E."/>
            <person name="Andreopoulos B."/>
            <person name="Lu D."/>
            <person name="Skrede I."/>
            <person name="Drula E."/>
            <person name="Henrissat B."/>
            <person name="Morin E."/>
            <person name="Kohler A."/>
            <person name="Barry K."/>
            <person name="LaButti K."/>
            <person name="Morin E."/>
            <person name="Salamov A."/>
            <person name="Lipzen A."/>
            <person name="Mereny Z."/>
            <person name="Hegedus B."/>
            <person name="Baldrian P."/>
            <person name="Stursova M."/>
            <person name="Weitz H."/>
            <person name="Taylor A."/>
            <person name="Grigoriev I.V."/>
            <person name="Nagy L.G."/>
            <person name="Martin F."/>
            <person name="Kauserud H."/>
        </authorList>
    </citation>
    <scope>NUCLEOTIDE SEQUENCE</scope>
    <source>
        <strain evidence="8">9144</strain>
    </source>
</reference>
<dbReference type="AlphaFoldDB" id="A0AAD6VAY9"/>
<evidence type="ECO:0000256" key="3">
    <source>
        <dbReference type="ARBA" id="ARBA00022801"/>
    </source>
</evidence>
<dbReference type="InterPro" id="IPR013083">
    <property type="entry name" value="Znf_RING/FYVE/PHD"/>
</dbReference>
<keyword evidence="4" id="KW-0067">ATP-binding</keyword>
<dbReference type="Gene3D" id="3.40.50.10810">
    <property type="entry name" value="Tandem AAA-ATPase domain"/>
    <property type="match status" value="1"/>
</dbReference>
<dbReference type="CDD" id="cd18793">
    <property type="entry name" value="SF2_C_SNF"/>
    <property type="match status" value="1"/>
</dbReference>
<feature type="domain" description="Helicase ATP-binding" evidence="6">
    <location>
        <begin position="168"/>
        <end position="349"/>
    </location>
</feature>
<evidence type="ECO:0000256" key="2">
    <source>
        <dbReference type="ARBA" id="ARBA00022741"/>
    </source>
</evidence>
<dbReference type="PANTHER" id="PTHR45626:SF16">
    <property type="entry name" value="ATP-DEPENDENT HELICASE ULS1"/>
    <property type="match status" value="1"/>
</dbReference>
<feature type="region of interest" description="Disordered" evidence="5">
    <location>
        <begin position="669"/>
        <end position="723"/>
    </location>
</feature>
<dbReference type="SUPFAM" id="SSF52540">
    <property type="entry name" value="P-loop containing nucleoside triphosphate hydrolases"/>
    <property type="match status" value="2"/>
</dbReference>
<evidence type="ECO:0000256" key="4">
    <source>
        <dbReference type="ARBA" id="ARBA00022840"/>
    </source>
</evidence>
<feature type="domain" description="Helicase C-terminal" evidence="7">
    <location>
        <begin position="748"/>
        <end position="908"/>
    </location>
</feature>
<comment type="similarity">
    <text evidence="1">Belongs to the SNF2/RAD54 helicase family.</text>
</comment>
<dbReference type="GO" id="GO:0016787">
    <property type="term" value="F:hydrolase activity"/>
    <property type="evidence" value="ECO:0007669"/>
    <property type="project" value="UniProtKB-KW"/>
</dbReference>
<dbReference type="SMART" id="SM00487">
    <property type="entry name" value="DEXDc"/>
    <property type="match status" value="1"/>
</dbReference>
<dbReference type="GO" id="GO:0000724">
    <property type="term" value="P:double-strand break repair via homologous recombination"/>
    <property type="evidence" value="ECO:0007669"/>
    <property type="project" value="TreeGrafter"/>
</dbReference>
<dbReference type="InterPro" id="IPR049730">
    <property type="entry name" value="SNF2/RAD54-like_C"/>
</dbReference>
<name>A0AAD6VAY9_9AGAR</name>
<accession>A0AAD6VAY9</accession>
<dbReference type="Gene3D" id="3.40.50.300">
    <property type="entry name" value="P-loop containing nucleotide triphosphate hydrolases"/>
    <property type="match status" value="1"/>
</dbReference>
<organism evidence="8 9">
    <name type="scientific">Mycena pura</name>
    <dbReference type="NCBI Taxonomy" id="153505"/>
    <lineage>
        <taxon>Eukaryota</taxon>
        <taxon>Fungi</taxon>
        <taxon>Dikarya</taxon>
        <taxon>Basidiomycota</taxon>
        <taxon>Agaricomycotina</taxon>
        <taxon>Agaricomycetes</taxon>
        <taxon>Agaricomycetidae</taxon>
        <taxon>Agaricales</taxon>
        <taxon>Marasmiineae</taxon>
        <taxon>Mycenaceae</taxon>
        <taxon>Mycena</taxon>
    </lineage>
</organism>
<dbReference type="GO" id="GO:0005524">
    <property type="term" value="F:ATP binding"/>
    <property type="evidence" value="ECO:0007669"/>
    <property type="project" value="UniProtKB-KW"/>
</dbReference>
<evidence type="ECO:0000313" key="9">
    <source>
        <dbReference type="Proteomes" id="UP001219525"/>
    </source>
</evidence>
<dbReference type="InterPro" id="IPR000330">
    <property type="entry name" value="SNF2_N"/>
</dbReference>
<feature type="compositionally biased region" description="Basic and acidic residues" evidence="5">
    <location>
        <begin position="691"/>
        <end position="705"/>
    </location>
</feature>
<dbReference type="Proteomes" id="UP001219525">
    <property type="component" value="Unassembled WGS sequence"/>
</dbReference>
<dbReference type="Pfam" id="PF00176">
    <property type="entry name" value="SNF2-rel_dom"/>
    <property type="match status" value="1"/>
</dbReference>
<dbReference type="InterPro" id="IPR038718">
    <property type="entry name" value="SNF2-like_sf"/>
</dbReference>
<evidence type="ECO:0000259" key="7">
    <source>
        <dbReference type="PROSITE" id="PS51194"/>
    </source>
</evidence>
<gene>
    <name evidence="8" type="ORF">GGX14DRAFT_458230</name>
</gene>
<dbReference type="InterPro" id="IPR001650">
    <property type="entry name" value="Helicase_C-like"/>
</dbReference>
<protein>
    <submittedName>
        <fullName evidence="8">SNF2 family DNA-dependent ATPase</fullName>
    </submittedName>
</protein>
<feature type="region of interest" description="Disordered" evidence="5">
    <location>
        <begin position="1"/>
        <end position="55"/>
    </location>
</feature>
<dbReference type="GO" id="GO:0005737">
    <property type="term" value="C:cytoplasm"/>
    <property type="evidence" value="ECO:0007669"/>
    <property type="project" value="TreeGrafter"/>
</dbReference>
<keyword evidence="2" id="KW-0547">Nucleotide-binding</keyword>
<dbReference type="InterPro" id="IPR027417">
    <property type="entry name" value="P-loop_NTPase"/>
</dbReference>
<evidence type="ECO:0000313" key="8">
    <source>
        <dbReference type="EMBL" id="KAJ7206074.1"/>
    </source>
</evidence>
<keyword evidence="9" id="KW-1185">Reference proteome</keyword>
<dbReference type="PANTHER" id="PTHR45626">
    <property type="entry name" value="TRANSCRIPTION TERMINATION FACTOR 2-RELATED"/>
    <property type="match status" value="1"/>
</dbReference>
<evidence type="ECO:0000259" key="6">
    <source>
        <dbReference type="PROSITE" id="PS51192"/>
    </source>
</evidence>
<dbReference type="GO" id="GO:0008094">
    <property type="term" value="F:ATP-dependent activity, acting on DNA"/>
    <property type="evidence" value="ECO:0007669"/>
    <property type="project" value="TreeGrafter"/>
</dbReference>
<dbReference type="PROSITE" id="PS51192">
    <property type="entry name" value="HELICASE_ATP_BIND_1"/>
    <property type="match status" value="1"/>
</dbReference>
<sequence>MNKPSTQPSRVLGALLSAEGASRDATPGTPTQAVPPSSPNVAGDPGGSNLGKHPRLFALSQGRSPGTSDPLADASFLSSSLTSSPQVAGGFRLNYDHETPLRSVDIGGADQQEKMAEFVARGIDNLSDGLTVKDAMKDLGLTGQRDLLPGMEVRLLPHQAIGVAWMLKREHSRGKGGILADDMGLGKTVQMIATMVMNLPGENEANRTTLIVVPAALLQQWKDEIETKTNEMFSVHLHHGKDKLKKTSEVESYDVVITTYHTLCADFHIPSDVDPSEEADWLSVHGGVLARSRFYRAIADEAQYIRNRSTKASISLAHVRARYRWMLTGTPVTNTLADIYGLLRFGRFRPWDDWADFNDHVAKVQMVDAPLAGERAQAILKPLLLRRTKNSTLEGKPILLLPPKDVELVKLQFTDEEREIYNTFEMRSKIRLNRFIRAGTLVKNTMLLRACELTFVKVMILRLRQLCCHPHLILSIAQGQGYEDPTLLMGSDTDKERGRAQKLMGKPWVEFLIRTSAAELLDDEDEANAESVNCPRCKDLLMQDNGRVLPCGHEICFAIRPSRTMVSCLYSSCLKRIALMSHSGEGDEKQNVAREKEYEEAAAKGLRPCPKCNKMTDLQSNKIFKSSAFEPTEEELEQYARSKREARRAAKRPRYTFAEDVKVRAVPQKPIEERGIDSDDDELEELPLLGDLRKKSETGDRIPERHKGKGKSKAKSGNDEDVEMPSAAVISTWERGDDFLEPSTKMVAMLDLLKEWDASGDKTICYSQCKSISAVSWTSMLDLVEIVFGRNGIRNLRFDGKMDRAQRDAVLTTFKKRGGPKVILISTKAGSVGLNLVSANRIINWNAASESQAYDRAHRIGQDKPVWVKRLVVENTIEERMLQLQAVKIGLADAALGEGTGVSLQKLSVKEIKQLFGMSSATETPNQA</sequence>
<evidence type="ECO:0000256" key="5">
    <source>
        <dbReference type="SAM" id="MobiDB-lite"/>
    </source>
</evidence>
<dbReference type="SMART" id="SM00490">
    <property type="entry name" value="HELICc"/>
    <property type="match status" value="1"/>
</dbReference>
<keyword evidence="3" id="KW-0378">Hydrolase</keyword>